<dbReference type="OrthoDB" id="5582699at2"/>
<dbReference type="RefSeq" id="WP_007018418.1">
    <property type="nucleotide sequence ID" value="NZ_CH724117.1"/>
</dbReference>
<evidence type="ECO:0000313" key="5">
    <source>
        <dbReference type="EMBL" id="EAT12629.1"/>
    </source>
</evidence>
<dbReference type="EMBL" id="AAQH01000005">
    <property type="protein sequence ID" value="EAT12629.1"/>
    <property type="molecule type" value="Genomic_DNA"/>
</dbReference>
<dbReference type="AlphaFoldDB" id="Q1N3G2"/>
<dbReference type="InterPro" id="IPR032687">
    <property type="entry name" value="AraC-type_N"/>
</dbReference>
<evidence type="ECO:0000256" key="1">
    <source>
        <dbReference type="ARBA" id="ARBA00023015"/>
    </source>
</evidence>
<dbReference type="Proteomes" id="UP000004263">
    <property type="component" value="Unassembled WGS sequence"/>
</dbReference>
<evidence type="ECO:0000313" key="6">
    <source>
        <dbReference type="Proteomes" id="UP000004263"/>
    </source>
</evidence>
<dbReference type="HOGENOM" id="CLU_047522_3_5_6"/>
<keyword evidence="1" id="KW-0805">Transcription regulation</keyword>
<dbReference type="SUPFAM" id="SSF46689">
    <property type="entry name" value="Homeodomain-like"/>
    <property type="match status" value="1"/>
</dbReference>
<reference evidence="5 6" key="1">
    <citation type="submission" date="2006-03" db="EMBL/GenBank/DDBJ databases">
        <authorList>
            <person name="Pinhassi J."/>
            <person name="Pedros-Alio C."/>
            <person name="Ferriera S."/>
            <person name="Johnson J."/>
            <person name="Kravitz S."/>
            <person name="Halpern A."/>
            <person name="Remington K."/>
            <person name="Beeson K."/>
            <person name="Tran B."/>
            <person name="Rogers Y.-H."/>
            <person name="Friedman R."/>
            <person name="Venter J.C."/>
        </authorList>
    </citation>
    <scope>NUCLEOTIDE SEQUENCE [LARGE SCALE GENOMIC DNA]</scope>
    <source>
        <strain evidence="5 6">RED65</strain>
    </source>
</reference>
<evidence type="ECO:0000256" key="2">
    <source>
        <dbReference type="ARBA" id="ARBA00023125"/>
    </source>
</evidence>
<feature type="domain" description="HTH araC/xylS-type" evidence="4">
    <location>
        <begin position="242"/>
        <end position="339"/>
    </location>
</feature>
<dbReference type="PROSITE" id="PS01124">
    <property type="entry name" value="HTH_ARAC_FAMILY_2"/>
    <property type="match status" value="1"/>
</dbReference>
<dbReference type="PANTHER" id="PTHR47894:SF1">
    <property type="entry name" value="HTH-TYPE TRANSCRIPTIONAL REGULATOR VQSM"/>
    <property type="match status" value="1"/>
</dbReference>
<comment type="caution">
    <text evidence="5">The sequence shown here is derived from an EMBL/GenBank/DDBJ whole genome shotgun (WGS) entry which is preliminary data.</text>
</comment>
<dbReference type="SMART" id="SM00342">
    <property type="entry name" value="HTH_ARAC"/>
    <property type="match status" value="1"/>
</dbReference>
<name>Q1N3G2_9GAMM</name>
<protein>
    <submittedName>
        <fullName evidence="5">Transcriptional regulator, AraC family protein</fullName>
    </submittedName>
</protein>
<proteinExistence type="predicted"/>
<gene>
    <name evidence="5" type="ORF">RED65_13132</name>
</gene>
<dbReference type="GO" id="GO:0000976">
    <property type="term" value="F:transcription cis-regulatory region binding"/>
    <property type="evidence" value="ECO:0007669"/>
    <property type="project" value="TreeGrafter"/>
</dbReference>
<dbReference type="InterPro" id="IPR018060">
    <property type="entry name" value="HTH_AraC"/>
</dbReference>
<dbReference type="Pfam" id="PF12625">
    <property type="entry name" value="Arabinose_bd"/>
    <property type="match status" value="1"/>
</dbReference>
<keyword evidence="2" id="KW-0238">DNA-binding</keyword>
<keyword evidence="6" id="KW-1185">Reference proteome</keyword>
<evidence type="ECO:0000259" key="4">
    <source>
        <dbReference type="PROSITE" id="PS01124"/>
    </source>
</evidence>
<dbReference type="STRING" id="207949.RED65_13132"/>
<accession>Q1N3G2</accession>
<sequence>MLVTRQQYHERTHKVHLAQGQLLLLLDIIRIRKGKASLNTVLHGTGLFYEDLLKPETLISAEQILCCMKNAKRLFANDELAFLLGHRLWPGHYSQAAPLLSFCENLRQLVNVFENYGAELSPLLQPRFYWDEHYFYVQWIDAYGCDDLKPFLVSAHMSGLISCIRHLSQTHWPWTCFLSCKGNSQLDPLMTVHLGDFRTQAPLDVMRLPIRYLSQAFASASPSLFHAHQANVRSTIQPGLLYTIYDVLANNIDKELSLNDLADCFAMSSATLKRKLKTHQTQFKHLDGLSKLSVALYLFKEKEWENQKVASFLKYKDTANFRRAFKRWCGLTPSQFKQT</sequence>
<dbReference type="PANTHER" id="PTHR47894">
    <property type="entry name" value="HTH-TYPE TRANSCRIPTIONAL REGULATOR GADX"/>
    <property type="match status" value="1"/>
</dbReference>
<dbReference type="Pfam" id="PF12833">
    <property type="entry name" value="HTH_18"/>
    <property type="match status" value="1"/>
</dbReference>
<dbReference type="InterPro" id="IPR009057">
    <property type="entry name" value="Homeodomain-like_sf"/>
</dbReference>
<keyword evidence="3" id="KW-0804">Transcription</keyword>
<dbReference type="Gene3D" id="1.10.10.60">
    <property type="entry name" value="Homeodomain-like"/>
    <property type="match status" value="1"/>
</dbReference>
<organism evidence="5 6">
    <name type="scientific">Bermanella marisrubri</name>
    <dbReference type="NCBI Taxonomy" id="207949"/>
    <lineage>
        <taxon>Bacteria</taxon>
        <taxon>Pseudomonadati</taxon>
        <taxon>Pseudomonadota</taxon>
        <taxon>Gammaproteobacteria</taxon>
        <taxon>Oceanospirillales</taxon>
        <taxon>Oceanospirillaceae</taxon>
        <taxon>Bermanella</taxon>
    </lineage>
</organism>
<dbReference type="GO" id="GO:0003700">
    <property type="term" value="F:DNA-binding transcription factor activity"/>
    <property type="evidence" value="ECO:0007669"/>
    <property type="project" value="InterPro"/>
</dbReference>
<evidence type="ECO:0000256" key="3">
    <source>
        <dbReference type="ARBA" id="ARBA00023163"/>
    </source>
</evidence>
<dbReference type="GO" id="GO:0005829">
    <property type="term" value="C:cytosol"/>
    <property type="evidence" value="ECO:0007669"/>
    <property type="project" value="TreeGrafter"/>
</dbReference>